<accession>A0A3B4VKU9</accession>
<keyword evidence="4" id="KW-1017">Isopeptide bond</keyword>
<dbReference type="STRING" id="41447.ENSSDUP00000031189"/>
<keyword evidence="9" id="KW-0832">Ubl conjugation</keyword>
<reference evidence="13" key="2">
    <citation type="submission" date="2025-09" db="UniProtKB">
        <authorList>
            <consortium name="Ensembl"/>
        </authorList>
    </citation>
    <scope>IDENTIFICATION</scope>
</reference>
<keyword evidence="6" id="KW-0646">Protease inhibitor</keyword>
<keyword evidence="7" id="KW-0789">Thiol protease inhibitor</keyword>
<evidence type="ECO:0000256" key="3">
    <source>
        <dbReference type="ARBA" id="ARBA00017619"/>
    </source>
</evidence>
<dbReference type="Proteomes" id="UP000261420">
    <property type="component" value="Unplaced"/>
</dbReference>
<proteinExistence type="inferred from homology"/>
<evidence type="ECO:0000256" key="5">
    <source>
        <dbReference type="ARBA" id="ARBA00022553"/>
    </source>
</evidence>
<evidence type="ECO:0000313" key="14">
    <source>
        <dbReference type="Proteomes" id="UP000261420"/>
    </source>
</evidence>
<comment type="function">
    <text evidence="1">Specific inhibition of calpain (calcium-dependent cysteine protease). Plays a key role in postmortem tenderization of meat and have been proposed to be involved in muscle protein degradation in living tissue.</text>
</comment>
<protein>
    <recommendedName>
        <fullName evidence="3">Calpastatin</fullName>
    </recommendedName>
    <alternativeName>
        <fullName evidence="11">Calpain inhibitor</fullName>
    </alternativeName>
</protein>
<dbReference type="InterPro" id="IPR026998">
    <property type="entry name" value="Calpastatin"/>
</dbReference>
<evidence type="ECO:0000256" key="10">
    <source>
        <dbReference type="ARBA" id="ARBA00022990"/>
    </source>
</evidence>
<keyword evidence="5" id="KW-0597">Phosphoprotein</keyword>
<dbReference type="PANTHER" id="PTHR10077">
    <property type="entry name" value="CALPASTATIN"/>
    <property type="match status" value="1"/>
</dbReference>
<feature type="compositionally biased region" description="Basic and acidic residues" evidence="12">
    <location>
        <begin position="248"/>
        <end position="257"/>
    </location>
</feature>
<keyword evidence="8" id="KW-0677">Repeat</keyword>
<evidence type="ECO:0000256" key="1">
    <source>
        <dbReference type="ARBA" id="ARBA00002637"/>
    </source>
</evidence>
<name>A0A3B4VKU9_SERDU</name>
<keyword evidence="14" id="KW-1185">Reference proteome</keyword>
<feature type="compositionally biased region" description="Low complexity" evidence="12">
    <location>
        <begin position="223"/>
        <end position="236"/>
    </location>
</feature>
<dbReference type="Ensembl" id="ENSSDUT00000031725.1">
    <property type="protein sequence ID" value="ENSSDUP00000031189.1"/>
    <property type="gene ID" value="ENSSDUG00000022423.1"/>
</dbReference>
<evidence type="ECO:0000256" key="12">
    <source>
        <dbReference type="SAM" id="MobiDB-lite"/>
    </source>
</evidence>
<evidence type="ECO:0000256" key="11">
    <source>
        <dbReference type="ARBA" id="ARBA00033013"/>
    </source>
</evidence>
<comment type="similarity">
    <text evidence="2">Belongs to the protease inhibitor I27 (calpastatin) family.</text>
</comment>
<feature type="compositionally biased region" description="Polar residues" evidence="12">
    <location>
        <begin position="260"/>
        <end position="283"/>
    </location>
</feature>
<dbReference type="GO" id="GO:0010859">
    <property type="term" value="F:calcium-dependent cysteine-type endopeptidase inhibitor activity"/>
    <property type="evidence" value="ECO:0007669"/>
    <property type="project" value="TreeGrafter"/>
</dbReference>
<dbReference type="GeneTree" id="ENSGT00390000002993"/>
<dbReference type="GO" id="GO:0005737">
    <property type="term" value="C:cytoplasm"/>
    <property type="evidence" value="ECO:0007669"/>
    <property type="project" value="TreeGrafter"/>
</dbReference>
<keyword evidence="10" id="KW-0007">Acetylation</keyword>
<evidence type="ECO:0000256" key="6">
    <source>
        <dbReference type="ARBA" id="ARBA00022690"/>
    </source>
</evidence>
<evidence type="ECO:0000313" key="13">
    <source>
        <dbReference type="Ensembl" id="ENSSDUP00000031189.1"/>
    </source>
</evidence>
<feature type="compositionally biased region" description="Basic and acidic residues" evidence="12">
    <location>
        <begin position="18"/>
        <end position="54"/>
    </location>
</feature>
<evidence type="ECO:0000256" key="9">
    <source>
        <dbReference type="ARBA" id="ARBA00022843"/>
    </source>
</evidence>
<evidence type="ECO:0000256" key="4">
    <source>
        <dbReference type="ARBA" id="ARBA00022499"/>
    </source>
</evidence>
<dbReference type="AlphaFoldDB" id="A0A3B4VKU9"/>
<evidence type="ECO:0000256" key="2">
    <source>
        <dbReference type="ARBA" id="ARBA00009487"/>
    </source>
</evidence>
<feature type="region of interest" description="Disordered" evidence="12">
    <location>
        <begin position="223"/>
        <end position="283"/>
    </location>
</feature>
<reference evidence="13" key="1">
    <citation type="submission" date="2025-08" db="UniProtKB">
        <authorList>
            <consortium name="Ensembl"/>
        </authorList>
    </citation>
    <scope>IDENTIFICATION</scope>
</reference>
<evidence type="ECO:0000256" key="8">
    <source>
        <dbReference type="ARBA" id="ARBA00022737"/>
    </source>
</evidence>
<dbReference type="InterPro" id="IPR001259">
    <property type="entry name" value="Prot_inh_calpain"/>
</dbReference>
<dbReference type="PANTHER" id="PTHR10077:SF0">
    <property type="entry name" value="CALPASTATIN"/>
    <property type="match status" value="1"/>
</dbReference>
<organism evidence="13 14">
    <name type="scientific">Seriola dumerili</name>
    <name type="common">Greater amberjack</name>
    <name type="synonym">Caranx dumerili</name>
    <dbReference type="NCBI Taxonomy" id="41447"/>
    <lineage>
        <taxon>Eukaryota</taxon>
        <taxon>Metazoa</taxon>
        <taxon>Chordata</taxon>
        <taxon>Craniata</taxon>
        <taxon>Vertebrata</taxon>
        <taxon>Euteleostomi</taxon>
        <taxon>Actinopterygii</taxon>
        <taxon>Neopterygii</taxon>
        <taxon>Teleostei</taxon>
        <taxon>Neoteleostei</taxon>
        <taxon>Acanthomorphata</taxon>
        <taxon>Carangaria</taxon>
        <taxon>Carangiformes</taxon>
        <taxon>Carangidae</taxon>
        <taxon>Seriola</taxon>
    </lineage>
</organism>
<evidence type="ECO:0000256" key="7">
    <source>
        <dbReference type="ARBA" id="ARBA00022704"/>
    </source>
</evidence>
<feature type="region of interest" description="Disordered" evidence="12">
    <location>
        <begin position="1"/>
        <end position="54"/>
    </location>
</feature>
<dbReference type="Pfam" id="PF00748">
    <property type="entry name" value="Calpain_inhib"/>
    <property type="match status" value="2"/>
</dbReference>
<sequence>MSLDALSALGDTLPADVPKPESPKLRPEDIVSEGKFKKEKGVRVGEREDTLPPDYRFNKEELMKLAPPKPEPSMGTGEALDILSGDFMTSSTAPAVKAPVVTPSAPPAQSSGDFALDALAGDFVASSAAPTVKSAASGADNALDALSDTLKDITPAPQPIPVVPAKDIVKEKKIVEEKLIKMGERDDTLPPEYQPSEEDLKNVKMKTMDDNTALDLLSCDFSAAPKPAAPAASSAATTKLEPPVLDSEPLKKHHAEEPSATDQLSAQLSSDVVPRSTKQGGKS</sequence>